<evidence type="ECO:0000313" key="9">
    <source>
        <dbReference type="Proteomes" id="UP000321440"/>
    </source>
</evidence>
<dbReference type="AlphaFoldDB" id="A0A511W8W7"/>
<keyword evidence="7" id="KW-0175">Coiled coil</keyword>
<dbReference type="GO" id="GO:0071973">
    <property type="term" value="P:bacterial-type flagellum-dependent cell motility"/>
    <property type="evidence" value="ECO:0007669"/>
    <property type="project" value="TreeGrafter"/>
</dbReference>
<keyword evidence="8" id="KW-0966">Cell projection</keyword>
<dbReference type="CDD" id="cd16098">
    <property type="entry name" value="FliS"/>
    <property type="match status" value="1"/>
</dbReference>
<dbReference type="InterPro" id="IPR003713">
    <property type="entry name" value="FliS"/>
</dbReference>
<comment type="subcellular location">
    <subcellularLocation>
        <location evidence="1 6">Cytoplasm</location>
        <location evidence="1 6">Cytosol</location>
    </subcellularLocation>
</comment>
<dbReference type="GO" id="GO:0005829">
    <property type="term" value="C:cytosol"/>
    <property type="evidence" value="ECO:0007669"/>
    <property type="project" value="UniProtKB-SubCell"/>
</dbReference>
<dbReference type="OrthoDB" id="1524959at2"/>
<dbReference type="Pfam" id="PF02561">
    <property type="entry name" value="FliS"/>
    <property type="match status" value="1"/>
</dbReference>
<keyword evidence="8" id="KW-0969">Cilium</keyword>
<evidence type="ECO:0000256" key="3">
    <source>
        <dbReference type="ARBA" id="ARBA00022490"/>
    </source>
</evidence>
<keyword evidence="5" id="KW-0143">Chaperone</keyword>
<dbReference type="PANTHER" id="PTHR34773">
    <property type="entry name" value="FLAGELLAR SECRETION CHAPERONE FLIS"/>
    <property type="match status" value="1"/>
</dbReference>
<evidence type="ECO:0000256" key="1">
    <source>
        <dbReference type="ARBA" id="ARBA00004514"/>
    </source>
</evidence>
<comment type="similarity">
    <text evidence="2 6">Belongs to the FliS family.</text>
</comment>
<keyword evidence="4 6" id="KW-1005">Bacterial flagellum biogenesis</keyword>
<dbReference type="Proteomes" id="UP000321440">
    <property type="component" value="Unassembled WGS sequence"/>
</dbReference>
<reference evidence="8 9" key="1">
    <citation type="submission" date="2019-07" db="EMBL/GenBank/DDBJ databases">
        <title>Whole genome shotgun sequence of Alkalibacillus haloalkaliphilus NBRC 103110.</title>
        <authorList>
            <person name="Hosoyama A."/>
            <person name="Uohara A."/>
            <person name="Ohji S."/>
            <person name="Ichikawa N."/>
        </authorList>
    </citation>
    <scope>NUCLEOTIDE SEQUENCE [LARGE SCALE GENOMIC DNA]</scope>
    <source>
        <strain evidence="8 9">NBRC 103110</strain>
    </source>
</reference>
<evidence type="ECO:0000256" key="6">
    <source>
        <dbReference type="PIRNR" id="PIRNR039090"/>
    </source>
</evidence>
<keyword evidence="8" id="KW-0282">Flagellum</keyword>
<sequence length="134" mass="15356">MAAYGQAYQAYQQNSVSTASPGELTLQLYNGCIKFIKLAKTAIEKEDFQSKNEQLQKSQNIIAELMVTLNPDYEITNQLMPLYDYINYCLREANIHNDVAKLDEAQKMVEQLRDTWKEAIKLDRQNKYAPGAKA</sequence>
<dbReference type="EMBL" id="BJYA01000026">
    <property type="protein sequence ID" value="GEN47171.1"/>
    <property type="molecule type" value="Genomic_DNA"/>
</dbReference>
<dbReference type="NCBIfam" id="TIGR00208">
    <property type="entry name" value="fliS"/>
    <property type="match status" value="1"/>
</dbReference>
<evidence type="ECO:0000256" key="4">
    <source>
        <dbReference type="ARBA" id="ARBA00022795"/>
    </source>
</evidence>
<accession>A0A511W8W7</accession>
<proteinExistence type="inferred from homology"/>
<keyword evidence="3 6" id="KW-0963">Cytoplasm</keyword>
<dbReference type="SUPFAM" id="SSF101116">
    <property type="entry name" value="Flagellar export chaperone FliS"/>
    <property type="match status" value="1"/>
</dbReference>
<dbReference type="RefSeq" id="WP_146818621.1">
    <property type="nucleotide sequence ID" value="NZ_BJYA01000026.1"/>
</dbReference>
<evidence type="ECO:0000256" key="7">
    <source>
        <dbReference type="SAM" id="Coils"/>
    </source>
</evidence>
<evidence type="ECO:0000256" key="2">
    <source>
        <dbReference type="ARBA" id="ARBA00008787"/>
    </source>
</evidence>
<gene>
    <name evidence="8" type="primary">fliS</name>
    <name evidence="8" type="ORF">AHA02nite_29470</name>
</gene>
<organism evidence="8 9">
    <name type="scientific">Alkalibacillus haloalkaliphilus</name>
    <dbReference type="NCBI Taxonomy" id="94136"/>
    <lineage>
        <taxon>Bacteria</taxon>
        <taxon>Bacillati</taxon>
        <taxon>Bacillota</taxon>
        <taxon>Bacilli</taxon>
        <taxon>Bacillales</taxon>
        <taxon>Bacillaceae</taxon>
        <taxon>Alkalibacillus</taxon>
    </lineage>
</organism>
<dbReference type="GO" id="GO:0044780">
    <property type="term" value="P:bacterial-type flagellum assembly"/>
    <property type="evidence" value="ECO:0007669"/>
    <property type="project" value="InterPro"/>
</dbReference>
<dbReference type="PANTHER" id="PTHR34773:SF1">
    <property type="entry name" value="FLAGELLAR SECRETION CHAPERONE FLIS"/>
    <property type="match status" value="1"/>
</dbReference>
<keyword evidence="9" id="KW-1185">Reference proteome</keyword>
<dbReference type="Gene3D" id="1.20.120.340">
    <property type="entry name" value="Flagellar protein FliS"/>
    <property type="match status" value="1"/>
</dbReference>
<comment type="caution">
    <text evidence="8">The sequence shown here is derived from an EMBL/GenBank/DDBJ whole genome shotgun (WGS) entry which is preliminary data.</text>
</comment>
<protein>
    <recommendedName>
        <fullName evidence="6">Flagellar secretion chaperone FliS</fullName>
    </recommendedName>
</protein>
<evidence type="ECO:0000256" key="5">
    <source>
        <dbReference type="ARBA" id="ARBA00023186"/>
    </source>
</evidence>
<dbReference type="PIRSF" id="PIRSF039090">
    <property type="entry name" value="Flis"/>
    <property type="match status" value="1"/>
</dbReference>
<name>A0A511W8W7_9BACI</name>
<evidence type="ECO:0000313" key="8">
    <source>
        <dbReference type="EMBL" id="GEN47171.1"/>
    </source>
</evidence>
<feature type="coiled-coil region" evidence="7">
    <location>
        <begin position="95"/>
        <end position="122"/>
    </location>
</feature>
<dbReference type="InterPro" id="IPR036584">
    <property type="entry name" value="FliS_sf"/>
</dbReference>